<comment type="caution">
    <text evidence="1">The sequence shown here is derived from an EMBL/GenBank/DDBJ whole genome shotgun (WGS) entry which is preliminary data.</text>
</comment>
<dbReference type="EMBL" id="LNKD01000001">
    <property type="protein sequence ID" value="OSG88430.1"/>
    <property type="molecule type" value="Genomic_DNA"/>
</dbReference>
<dbReference type="AlphaFoldDB" id="A0A0C2YMH4"/>
<accession>A0A0C2YMH4</accession>
<proteinExistence type="predicted"/>
<name>A0A0C2YMH4_BIFAD</name>
<dbReference type="Proteomes" id="UP000193377">
    <property type="component" value="Unassembled WGS sequence"/>
</dbReference>
<sequence>MWMLQVCPLSASNSYPSHDIALYKATDGKVADDKTRETLLKAVKARDAEAIAKAVKEVNESKTVKAKAEHIVDRSIVALATFARLNSRLVSLAAFSRLLRLDRRGHTF</sequence>
<organism evidence="1 2">
    <name type="scientific">Bifidobacterium adolescentis</name>
    <dbReference type="NCBI Taxonomy" id="1680"/>
    <lineage>
        <taxon>Bacteria</taxon>
        <taxon>Bacillati</taxon>
        <taxon>Actinomycetota</taxon>
        <taxon>Actinomycetes</taxon>
        <taxon>Bifidobacteriales</taxon>
        <taxon>Bifidobacteriaceae</taxon>
        <taxon>Bifidobacterium</taxon>
    </lineage>
</organism>
<reference evidence="1 2" key="1">
    <citation type="journal article" date="2016" name="Sci. Rep.">
        <title>Evaluation of genetic diversity among strains of the human gut commensal Bifidobacterium adolescentis.</title>
        <authorList>
            <person name="Duranti S."/>
            <person name="Milani C."/>
            <person name="Lugli G.A."/>
            <person name="Mancabelli L."/>
            <person name="Turroni F."/>
            <person name="Ferrario C."/>
            <person name="Mangifesta M."/>
            <person name="Viappiani A."/>
            <person name="Sanchez B."/>
            <person name="Margolles A."/>
            <person name="van Sinderen D."/>
            <person name="Ventura M."/>
        </authorList>
    </citation>
    <scope>NUCLEOTIDE SEQUENCE [LARGE SCALE GENOMIC DNA]</scope>
    <source>
        <strain evidence="1 2">487B</strain>
    </source>
</reference>
<protein>
    <submittedName>
        <fullName evidence="1">Molecular chaperone</fullName>
    </submittedName>
</protein>
<evidence type="ECO:0000313" key="2">
    <source>
        <dbReference type="Proteomes" id="UP000193377"/>
    </source>
</evidence>
<gene>
    <name evidence="1" type="ORF">B0487_1351</name>
</gene>
<evidence type="ECO:0000313" key="1">
    <source>
        <dbReference type="EMBL" id="OSG88430.1"/>
    </source>
</evidence>